<dbReference type="Proteomes" id="UP000186817">
    <property type="component" value="Unassembled WGS sequence"/>
</dbReference>
<feature type="transmembrane region" description="Helical" evidence="2">
    <location>
        <begin position="302"/>
        <end position="324"/>
    </location>
</feature>
<feature type="transmembrane region" description="Helical" evidence="2">
    <location>
        <begin position="476"/>
        <end position="499"/>
    </location>
</feature>
<dbReference type="AlphaFoldDB" id="A0A1Q9EIL7"/>
<keyword evidence="2" id="KW-0812">Transmembrane</keyword>
<protein>
    <recommendedName>
        <fullName evidence="5">Transmembrane protein</fullName>
    </recommendedName>
</protein>
<feature type="transmembrane region" description="Helical" evidence="2">
    <location>
        <begin position="511"/>
        <end position="530"/>
    </location>
</feature>
<feature type="transmembrane region" description="Helical" evidence="2">
    <location>
        <begin position="176"/>
        <end position="198"/>
    </location>
</feature>
<feature type="region of interest" description="Disordered" evidence="1">
    <location>
        <begin position="545"/>
        <end position="601"/>
    </location>
</feature>
<dbReference type="OrthoDB" id="420448at2759"/>
<feature type="transmembrane region" description="Helical" evidence="2">
    <location>
        <begin position="134"/>
        <end position="156"/>
    </location>
</feature>
<dbReference type="EMBL" id="LSRX01000144">
    <property type="protein sequence ID" value="OLQ07218.1"/>
    <property type="molecule type" value="Genomic_DNA"/>
</dbReference>
<accession>A0A1Q9EIL7</accession>
<organism evidence="3 4">
    <name type="scientific">Symbiodinium microadriaticum</name>
    <name type="common">Dinoflagellate</name>
    <name type="synonym">Zooxanthella microadriatica</name>
    <dbReference type="NCBI Taxonomy" id="2951"/>
    <lineage>
        <taxon>Eukaryota</taxon>
        <taxon>Sar</taxon>
        <taxon>Alveolata</taxon>
        <taxon>Dinophyceae</taxon>
        <taxon>Suessiales</taxon>
        <taxon>Symbiodiniaceae</taxon>
        <taxon>Symbiodinium</taxon>
    </lineage>
</organism>
<name>A0A1Q9EIL7_SYMMI</name>
<feature type="region of interest" description="Disordered" evidence="1">
    <location>
        <begin position="17"/>
        <end position="57"/>
    </location>
</feature>
<reference evidence="3 4" key="1">
    <citation type="submission" date="2016-02" db="EMBL/GenBank/DDBJ databases">
        <title>Genome analysis of coral dinoflagellate symbionts highlights evolutionary adaptations to a symbiotic lifestyle.</title>
        <authorList>
            <person name="Aranda M."/>
            <person name="Li Y."/>
            <person name="Liew Y.J."/>
            <person name="Baumgarten S."/>
            <person name="Simakov O."/>
            <person name="Wilson M."/>
            <person name="Piel J."/>
            <person name="Ashoor H."/>
            <person name="Bougouffa S."/>
            <person name="Bajic V.B."/>
            <person name="Ryu T."/>
            <person name="Ravasi T."/>
            <person name="Bayer T."/>
            <person name="Micklem G."/>
            <person name="Kim H."/>
            <person name="Bhak J."/>
            <person name="Lajeunesse T.C."/>
            <person name="Voolstra C.R."/>
        </authorList>
    </citation>
    <scope>NUCLEOTIDE SEQUENCE [LARGE SCALE GENOMIC DNA]</scope>
    <source>
        <strain evidence="3 4">CCMP2467</strain>
    </source>
</reference>
<comment type="caution">
    <text evidence="3">The sequence shown here is derived from an EMBL/GenBank/DDBJ whole genome shotgun (WGS) entry which is preliminary data.</text>
</comment>
<feature type="compositionally biased region" description="Basic and acidic residues" evidence="1">
    <location>
        <begin position="34"/>
        <end position="43"/>
    </location>
</feature>
<keyword evidence="2" id="KW-0472">Membrane</keyword>
<evidence type="ECO:0000256" key="2">
    <source>
        <dbReference type="SAM" id="Phobius"/>
    </source>
</evidence>
<feature type="transmembrane region" description="Helical" evidence="2">
    <location>
        <begin position="269"/>
        <end position="290"/>
    </location>
</feature>
<dbReference type="SUPFAM" id="SSF52200">
    <property type="entry name" value="Toll/Interleukin receptor TIR domain"/>
    <property type="match status" value="1"/>
</dbReference>
<feature type="transmembrane region" description="Helical" evidence="2">
    <location>
        <begin position="404"/>
        <end position="422"/>
    </location>
</feature>
<evidence type="ECO:0000256" key="1">
    <source>
        <dbReference type="SAM" id="MobiDB-lite"/>
    </source>
</evidence>
<keyword evidence="2" id="KW-1133">Transmembrane helix</keyword>
<sequence length="601" mass="65977">MSDDASMPAPYTVKLDASGILAEVSTEESAGDEPVPKERDPVGPREVPQPGEEDMKDVQDYRSVVAQHLSTMTLTSPTIQRVTSSHHVLRCFGQALRNKTLRDMYHFSKPAVRISQFVSHSWHGSARKKIATLFVLKNGPAAVASGSFLALVMVVLSSFNILPGYDRQPMFEQERAYVFGPWGICIGMLTAFIGLTFCERRDEVFLDRLCIHQTDQRLKLEGVLNICAFLKNSDSMLVLWDPSYVERLWCIFELAAFLKSRETGKAAKLFIRPTILGPSSLASCFGLFALQLAQTAVPWQNASHGTMVFSVLAWIGCYAVTSVWRSHYRQIDSIRTQLQSFTISNTKANCCERGHVDAQGRKVPCDKAVLSACVRQWFGSVDAFEDDVRSGVAAALSEGLGKGWFPYPYVLAAAAPILWGQGDFIASRLREGEFYNAGVTAIIGLAYWLAAIPFIFACGGLLVHKFRRRYSPCLDALVPLCVSAFLNLVPGAGMFWLLIGLQAMLDDMLAAVLWAFVMSSAALLAWILGVEGQILAGRAQEEAADAAEVHEKEAEPPLKAPEPSPLPRRNKAPKGDVLKAEVQGGDGQAWVPGRVEEWSGP</sequence>
<evidence type="ECO:0000313" key="3">
    <source>
        <dbReference type="EMBL" id="OLQ07218.1"/>
    </source>
</evidence>
<evidence type="ECO:0000313" key="4">
    <source>
        <dbReference type="Proteomes" id="UP000186817"/>
    </source>
</evidence>
<dbReference type="InterPro" id="IPR035897">
    <property type="entry name" value="Toll_tir_struct_dom_sf"/>
</dbReference>
<evidence type="ECO:0008006" key="5">
    <source>
        <dbReference type="Google" id="ProtNLM"/>
    </source>
</evidence>
<keyword evidence="4" id="KW-1185">Reference proteome</keyword>
<feature type="transmembrane region" description="Helical" evidence="2">
    <location>
        <begin position="434"/>
        <end position="464"/>
    </location>
</feature>
<gene>
    <name evidence="3" type="ORF">AK812_SmicGene9426</name>
</gene>
<proteinExistence type="predicted"/>
<feature type="compositionally biased region" description="Basic and acidic residues" evidence="1">
    <location>
        <begin position="547"/>
        <end position="556"/>
    </location>
</feature>